<feature type="transmembrane region" description="Helical" evidence="8">
    <location>
        <begin position="75"/>
        <end position="93"/>
    </location>
</feature>
<evidence type="ECO:0000256" key="2">
    <source>
        <dbReference type="ARBA" id="ARBA00007362"/>
    </source>
</evidence>
<organism evidence="10 11">
    <name type="scientific">Halarcobacter anaerophilus</name>
    <dbReference type="NCBI Taxonomy" id="877500"/>
    <lineage>
        <taxon>Bacteria</taxon>
        <taxon>Pseudomonadati</taxon>
        <taxon>Campylobacterota</taxon>
        <taxon>Epsilonproteobacteria</taxon>
        <taxon>Campylobacterales</taxon>
        <taxon>Arcobacteraceae</taxon>
        <taxon>Halarcobacter</taxon>
    </lineage>
</organism>
<evidence type="ECO:0000259" key="9">
    <source>
        <dbReference type="Pfam" id="PF00892"/>
    </source>
</evidence>
<evidence type="ECO:0000256" key="3">
    <source>
        <dbReference type="ARBA" id="ARBA00022448"/>
    </source>
</evidence>
<feature type="transmembrane region" description="Helical" evidence="8">
    <location>
        <begin position="149"/>
        <end position="166"/>
    </location>
</feature>
<feature type="transmembrane region" description="Helical" evidence="8">
    <location>
        <begin position="38"/>
        <end position="55"/>
    </location>
</feature>
<evidence type="ECO:0000313" key="10">
    <source>
        <dbReference type="EMBL" id="RXJ63178.1"/>
    </source>
</evidence>
<comment type="caution">
    <text evidence="10">The sequence shown here is derived from an EMBL/GenBank/DDBJ whole genome shotgun (WGS) entry which is preliminary data.</text>
</comment>
<keyword evidence="5 8" id="KW-0812">Transmembrane</keyword>
<dbReference type="STRING" id="877500.GCA_000935065_01552"/>
<keyword evidence="7 8" id="KW-0472">Membrane</keyword>
<dbReference type="Proteomes" id="UP000290191">
    <property type="component" value="Unassembled WGS sequence"/>
</dbReference>
<dbReference type="InterPro" id="IPR037185">
    <property type="entry name" value="EmrE-like"/>
</dbReference>
<dbReference type="InterPro" id="IPR004626">
    <property type="entry name" value="RarD"/>
</dbReference>
<evidence type="ECO:0000256" key="8">
    <source>
        <dbReference type="SAM" id="Phobius"/>
    </source>
</evidence>
<evidence type="ECO:0000256" key="4">
    <source>
        <dbReference type="ARBA" id="ARBA00022475"/>
    </source>
</evidence>
<evidence type="ECO:0000256" key="5">
    <source>
        <dbReference type="ARBA" id="ARBA00022692"/>
    </source>
</evidence>
<evidence type="ECO:0000256" key="6">
    <source>
        <dbReference type="ARBA" id="ARBA00022989"/>
    </source>
</evidence>
<dbReference type="NCBIfam" id="TIGR00688">
    <property type="entry name" value="rarD"/>
    <property type="match status" value="1"/>
</dbReference>
<dbReference type="PANTHER" id="PTHR22911:SF137">
    <property type="entry name" value="SOLUTE CARRIER FAMILY 35 MEMBER G2-RELATED"/>
    <property type="match status" value="1"/>
</dbReference>
<keyword evidence="6 8" id="KW-1133">Transmembrane helix</keyword>
<name>A0A4V1LQ21_9BACT</name>
<protein>
    <submittedName>
        <fullName evidence="10">Protein RarD</fullName>
    </submittedName>
</protein>
<evidence type="ECO:0000313" key="11">
    <source>
        <dbReference type="Proteomes" id="UP000290191"/>
    </source>
</evidence>
<feature type="transmembrane region" description="Helical" evidence="8">
    <location>
        <begin position="7"/>
        <end position="26"/>
    </location>
</feature>
<feature type="transmembrane region" description="Helical" evidence="8">
    <location>
        <begin position="242"/>
        <end position="261"/>
    </location>
</feature>
<sequence length="295" mass="34045">MKEERLGHIYATLAFLFWGGLSPVYFKEVAGVDAFEILLYRIIFSVFTLLPFLFLKKEIKLLFYILRDFRKVKYLFASTFFVSLNWLIFIWAIGNNKILETSLGYYINPLVNVVLGFLFFSERVSKYQYLAIFIAFIAVLYQLVTLGHIPYIAFSLALSFGIYGLLRKKINVGSQVGLFVEVLLLFPFSLGYLIYLYLNGNMAFIQNSSSYTSFMLILAGLVTVVPLLFFNSAATRIKLTTLGFFQYIAPTVSFLLAVFVYKEEFNLDRLITFILIWIALVIFSLDSFIKRKSSR</sequence>
<gene>
    <name evidence="10" type="primary">rarD</name>
    <name evidence="10" type="ORF">CRV06_07915</name>
</gene>
<reference evidence="10 11" key="1">
    <citation type="submission" date="2017-10" db="EMBL/GenBank/DDBJ databases">
        <title>Genomics of the genus Arcobacter.</title>
        <authorList>
            <person name="Perez-Cataluna A."/>
            <person name="Figueras M.J."/>
        </authorList>
    </citation>
    <scope>NUCLEOTIDE SEQUENCE [LARGE SCALE GENOMIC DNA]</scope>
    <source>
        <strain evidence="10 11">DSM 24636</strain>
    </source>
</reference>
<dbReference type="Pfam" id="PF00892">
    <property type="entry name" value="EamA"/>
    <property type="match status" value="2"/>
</dbReference>
<feature type="transmembrane region" description="Helical" evidence="8">
    <location>
        <begin position="178"/>
        <end position="198"/>
    </location>
</feature>
<feature type="transmembrane region" description="Helical" evidence="8">
    <location>
        <begin position="127"/>
        <end position="143"/>
    </location>
</feature>
<dbReference type="GO" id="GO:0005886">
    <property type="term" value="C:plasma membrane"/>
    <property type="evidence" value="ECO:0007669"/>
    <property type="project" value="UniProtKB-SubCell"/>
</dbReference>
<feature type="domain" description="EamA" evidence="9">
    <location>
        <begin position="6"/>
        <end position="140"/>
    </location>
</feature>
<evidence type="ECO:0000256" key="1">
    <source>
        <dbReference type="ARBA" id="ARBA00004651"/>
    </source>
</evidence>
<feature type="transmembrane region" description="Helical" evidence="8">
    <location>
        <begin position="105"/>
        <end position="120"/>
    </location>
</feature>
<feature type="transmembrane region" description="Helical" evidence="8">
    <location>
        <begin position="267"/>
        <end position="289"/>
    </location>
</feature>
<feature type="domain" description="EamA" evidence="9">
    <location>
        <begin position="153"/>
        <end position="284"/>
    </location>
</feature>
<dbReference type="EMBL" id="PDKO01000005">
    <property type="protein sequence ID" value="RXJ63178.1"/>
    <property type="molecule type" value="Genomic_DNA"/>
</dbReference>
<comment type="similarity">
    <text evidence="2">Belongs to the EamA transporter family.</text>
</comment>
<keyword evidence="11" id="KW-1185">Reference proteome</keyword>
<dbReference type="AlphaFoldDB" id="A0A4V1LQ21"/>
<dbReference type="SUPFAM" id="SSF103481">
    <property type="entry name" value="Multidrug resistance efflux transporter EmrE"/>
    <property type="match status" value="2"/>
</dbReference>
<keyword evidence="3" id="KW-0813">Transport</keyword>
<dbReference type="InterPro" id="IPR000620">
    <property type="entry name" value="EamA_dom"/>
</dbReference>
<feature type="transmembrane region" description="Helical" evidence="8">
    <location>
        <begin position="210"/>
        <end position="230"/>
    </location>
</feature>
<accession>A0A4V1LQ21</accession>
<keyword evidence="4" id="KW-1003">Cell membrane</keyword>
<dbReference type="PANTHER" id="PTHR22911">
    <property type="entry name" value="ACYL-MALONYL CONDENSING ENZYME-RELATED"/>
    <property type="match status" value="1"/>
</dbReference>
<evidence type="ECO:0000256" key="7">
    <source>
        <dbReference type="ARBA" id="ARBA00023136"/>
    </source>
</evidence>
<proteinExistence type="inferred from homology"/>
<dbReference type="OrthoDB" id="369870at2"/>
<comment type="subcellular location">
    <subcellularLocation>
        <location evidence="1">Cell membrane</location>
        <topology evidence="1">Multi-pass membrane protein</topology>
    </subcellularLocation>
</comment>
<dbReference type="RefSeq" id="WP_129082043.1">
    <property type="nucleotide sequence ID" value="NZ_CP041070.1"/>
</dbReference>